<comment type="caution">
    <text evidence="2">The sequence shown here is derived from an EMBL/GenBank/DDBJ whole genome shotgun (WGS) entry which is preliminary data.</text>
</comment>
<organism evidence="2 3">
    <name type="scientific">Diversispora epigaea</name>
    <dbReference type="NCBI Taxonomy" id="1348612"/>
    <lineage>
        <taxon>Eukaryota</taxon>
        <taxon>Fungi</taxon>
        <taxon>Fungi incertae sedis</taxon>
        <taxon>Mucoromycota</taxon>
        <taxon>Glomeromycotina</taxon>
        <taxon>Glomeromycetes</taxon>
        <taxon>Diversisporales</taxon>
        <taxon>Diversisporaceae</taxon>
        <taxon>Diversispora</taxon>
    </lineage>
</organism>
<gene>
    <name evidence="2" type="ORF">Glove_261g96</name>
</gene>
<keyword evidence="3" id="KW-1185">Reference proteome</keyword>
<accession>A0A397I668</accession>
<dbReference type="Proteomes" id="UP000266861">
    <property type="component" value="Unassembled WGS sequence"/>
</dbReference>
<evidence type="ECO:0000313" key="3">
    <source>
        <dbReference type="Proteomes" id="UP000266861"/>
    </source>
</evidence>
<protein>
    <submittedName>
        <fullName evidence="2">Uncharacterized protein</fullName>
    </submittedName>
</protein>
<evidence type="ECO:0000256" key="1">
    <source>
        <dbReference type="SAM" id="MobiDB-lite"/>
    </source>
</evidence>
<reference evidence="2 3" key="1">
    <citation type="submission" date="2018-08" db="EMBL/GenBank/DDBJ databases">
        <title>Genome and evolution of the arbuscular mycorrhizal fungus Diversispora epigaea (formerly Glomus versiforme) and its bacterial endosymbionts.</title>
        <authorList>
            <person name="Sun X."/>
            <person name="Fei Z."/>
            <person name="Harrison M."/>
        </authorList>
    </citation>
    <scope>NUCLEOTIDE SEQUENCE [LARGE SCALE GENOMIC DNA]</scope>
    <source>
        <strain evidence="2 3">IT104</strain>
    </source>
</reference>
<dbReference type="OrthoDB" id="2372071at2759"/>
<dbReference type="AlphaFoldDB" id="A0A397I668"/>
<feature type="region of interest" description="Disordered" evidence="1">
    <location>
        <begin position="132"/>
        <end position="153"/>
    </location>
</feature>
<dbReference type="EMBL" id="PQFF01000239">
    <property type="protein sequence ID" value="RHZ71209.1"/>
    <property type="molecule type" value="Genomic_DNA"/>
</dbReference>
<evidence type="ECO:0000313" key="2">
    <source>
        <dbReference type="EMBL" id="RHZ71209.1"/>
    </source>
</evidence>
<proteinExistence type="predicted"/>
<sequence length="199" mass="23113">MLDEIDLTSASTSHLAHLFDKAKKTGQKKILHWYFYSERFEKKVRDISIENEINDQMARTQIYNKIEPYLSGIKRKYLRKKTQKARNIYTLFKEIGIDKIKHITYNVDAISSLTGDQIQYVINQVSSKTVSQGNDQNHVISTEDPKSLPNTEVSEEVPLREDIEIHGEIKKTLLVLKFICSEDETRKNLQKFIHTSGII</sequence>
<name>A0A397I668_9GLOM</name>